<evidence type="ECO:0000313" key="1">
    <source>
        <dbReference type="EMBL" id="KAF9668495.1"/>
    </source>
</evidence>
<dbReference type="AlphaFoldDB" id="A0A835MJW5"/>
<reference evidence="1 2" key="1">
    <citation type="submission" date="2020-10" db="EMBL/GenBank/DDBJ databases">
        <title>Plant Genome Project.</title>
        <authorList>
            <person name="Zhang R.-G."/>
        </authorList>
    </citation>
    <scope>NUCLEOTIDE SEQUENCE [LARGE SCALE GENOMIC DNA]</scope>
    <source>
        <strain evidence="1">FAFU-HL-1</strain>
        <tissue evidence="1">Leaf</tissue>
    </source>
</reference>
<sequence length="71" mass="8105">MKMERQAMKGKDLNLGLQLIATLLVLCFCYTYAVAEGKSQQTKKTYIVHMDMSKMAATYEDHLQWNSVSPT</sequence>
<dbReference type="EMBL" id="JADGMS010000014">
    <property type="protein sequence ID" value="KAF9668495.1"/>
    <property type="molecule type" value="Genomic_DNA"/>
</dbReference>
<dbReference type="Proteomes" id="UP000657918">
    <property type="component" value="Unassembled WGS sequence"/>
</dbReference>
<gene>
    <name evidence="1" type="ORF">SADUNF_Sadunf14G0009600</name>
</gene>
<evidence type="ECO:0000313" key="2">
    <source>
        <dbReference type="Proteomes" id="UP000657918"/>
    </source>
</evidence>
<dbReference type="OrthoDB" id="19014at2759"/>
<protein>
    <submittedName>
        <fullName evidence="1">Uncharacterized protein</fullName>
    </submittedName>
</protein>
<keyword evidence="2" id="KW-1185">Reference proteome</keyword>
<comment type="caution">
    <text evidence="1">The sequence shown here is derived from an EMBL/GenBank/DDBJ whole genome shotgun (WGS) entry which is preliminary data.</text>
</comment>
<organism evidence="1 2">
    <name type="scientific">Salix dunnii</name>
    <dbReference type="NCBI Taxonomy" id="1413687"/>
    <lineage>
        <taxon>Eukaryota</taxon>
        <taxon>Viridiplantae</taxon>
        <taxon>Streptophyta</taxon>
        <taxon>Embryophyta</taxon>
        <taxon>Tracheophyta</taxon>
        <taxon>Spermatophyta</taxon>
        <taxon>Magnoliopsida</taxon>
        <taxon>eudicotyledons</taxon>
        <taxon>Gunneridae</taxon>
        <taxon>Pentapetalae</taxon>
        <taxon>rosids</taxon>
        <taxon>fabids</taxon>
        <taxon>Malpighiales</taxon>
        <taxon>Salicaceae</taxon>
        <taxon>Saliceae</taxon>
        <taxon>Salix</taxon>
    </lineage>
</organism>
<proteinExistence type="predicted"/>
<accession>A0A835MJW5</accession>
<name>A0A835MJW5_9ROSI</name>